<keyword evidence="2" id="KW-0808">Transferase</keyword>
<evidence type="ECO:0000259" key="1">
    <source>
        <dbReference type="Pfam" id="PF13383"/>
    </source>
</evidence>
<dbReference type="PANTHER" id="PTHR32026">
    <property type="entry name" value="METHYLTRANSFERASE-LIKE PROTEIN 24"/>
    <property type="match status" value="1"/>
</dbReference>
<dbReference type="OrthoDB" id="10006218at2759"/>
<reference evidence="2 3" key="1">
    <citation type="submission" date="2019-07" db="EMBL/GenBank/DDBJ databases">
        <title>Draft genome assembly of a fouling barnacle, Amphibalanus amphitrite (Darwin, 1854): The first reference genome for Thecostraca.</title>
        <authorList>
            <person name="Kim W."/>
        </authorList>
    </citation>
    <scope>NUCLEOTIDE SEQUENCE [LARGE SCALE GENOMIC DNA]</scope>
    <source>
        <strain evidence="2">SNU_AA5</strain>
        <tissue evidence="2">Soma without cirri and trophi</tissue>
    </source>
</reference>
<dbReference type="Pfam" id="PF13383">
    <property type="entry name" value="Methyltransf_22"/>
    <property type="match status" value="1"/>
</dbReference>
<keyword evidence="3" id="KW-1185">Reference proteome</keyword>
<evidence type="ECO:0000313" key="2">
    <source>
        <dbReference type="EMBL" id="KAF0310768.1"/>
    </source>
</evidence>
<sequence length="332" mass="37957">MRAAAGRPLLPAVRRRLARPGGWRAPALALALLWCVSRALVLFPGETLRDRTLYRLTVLRDTGNVTIVRDGSSVPDSQFSAAQKRSIRTAYKWVGTNTTWCRRQASFGGQAYSNRNWESRIQDGDRPVCLDSEFSISDERSPCVVYAYGVSYDWTFDDGMARFGCEVHSFDPSIGAQPARRPSGVHFHPVGLGRNDHVNAYGWQIWTLDRAMRELGHDHLPRLQYLKLDSEGSEWDMFSQQLFDGVGHQALDKFDQIGVEVHMRKAAEREMEFYERIANVTVRLSELGWEVAQATPTKIYPVWFRFPGLDEPVPLMYDLLLVNRRRANRNNH</sequence>
<dbReference type="GO" id="GO:0032259">
    <property type="term" value="P:methylation"/>
    <property type="evidence" value="ECO:0007669"/>
    <property type="project" value="UniProtKB-KW"/>
</dbReference>
<dbReference type="GO" id="GO:0008168">
    <property type="term" value="F:methyltransferase activity"/>
    <property type="evidence" value="ECO:0007669"/>
    <property type="project" value="UniProtKB-KW"/>
</dbReference>
<feature type="domain" description="Methyltransferase" evidence="1">
    <location>
        <begin position="122"/>
        <end position="275"/>
    </location>
</feature>
<name>A0A6A4X724_AMPAM</name>
<accession>A0A6A4X724</accession>
<dbReference type="InterPro" id="IPR025714">
    <property type="entry name" value="Methyltranfer_dom"/>
</dbReference>
<dbReference type="EMBL" id="VIIS01000292">
    <property type="protein sequence ID" value="KAF0310768.1"/>
    <property type="molecule type" value="Genomic_DNA"/>
</dbReference>
<keyword evidence="2" id="KW-0489">Methyltransferase</keyword>
<comment type="caution">
    <text evidence="2">The sequence shown here is derived from an EMBL/GenBank/DDBJ whole genome shotgun (WGS) entry which is preliminary data.</text>
</comment>
<dbReference type="PANTHER" id="PTHR32026:SF10">
    <property type="entry name" value="METHYLTRANSFERASE-LIKE PROTEIN 24-RELATED"/>
    <property type="match status" value="1"/>
</dbReference>
<dbReference type="Proteomes" id="UP000440578">
    <property type="component" value="Unassembled WGS sequence"/>
</dbReference>
<dbReference type="AlphaFoldDB" id="A0A6A4X724"/>
<proteinExistence type="predicted"/>
<gene>
    <name evidence="2" type="primary">mettl24_10</name>
    <name evidence="2" type="ORF">FJT64_001962</name>
</gene>
<evidence type="ECO:0000313" key="3">
    <source>
        <dbReference type="Proteomes" id="UP000440578"/>
    </source>
</evidence>
<organism evidence="2 3">
    <name type="scientific">Amphibalanus amphitrite</name>
    <name type="common">Striped barnacle</name>
    <name type="synonym">Balanus amphitrite</name>
    <dbReference type="NCBI Taxonomy" id="1232801"/>
    <lineage>
        <taxon>Eukaryota</taxon>
        <taxon>Metazoa</taxon>
        <taxon>Ecdysozoa</taxon>
        <taxon>Arthropoda</taxon>
        <taxon>Crustacea</taxon>
        <taxon>Multicrustacea</taxon>
        <taxon>Cirripedia</taxon>
        <taxon>Thoracica</taxon>
        <taxon>Thoracicalcarea</taxon>
        <taxon>Balanomorpha</taxon>
        <taxon>Balanoidea</taxon>
        <taxon>Balanidae</taxon>
        <taxon>Amphibalaninae</taxon>
        <taxon>Amphibalanus</taxon>
    </lineage>
</organism>
<dbReference type="InterPro" id="IPR026913">
    <property type="entry name" value="METTL24"/>
</dbReference>
<protein>
    <submittedName>
        <fullName evidence="2">Methyltransferase-like protein 24</fullName>
    </submittedName>
</protein>